<dbReference type="InterPro" id="IPR006654">
    <property type="entry name" value="Trp_synth_beta"/>
</dbReference>
<gene>
    <name evidence="11 13" type="primary">trpB</name>
    <name evidence="13" type="ORF">ENS29_14940</name>
</gene>
<keyword evidence="8 11" id="KW-0057">Aromatic amino acid biosynthesis</keyword>
<protein>
    <recommendedName>
        <fullName evidence="11">Tryptophan synthase beta chain</fullName>
        <ecNumber evidence="11">4.2.1.20</ecNumber>
    </recommendedName>
</protein>
<dbReference type="EC" id="4.2.1.20" evidence="11"/>
<dbReference type="HAMAP" id="MF_00133">
    <property type="entry name" value="Trp_synth_beta"/>
    <property type="match status" value="1"/>
</dbReference>
<sequence length="415" mass="44461">MSTRSAPEMSSHPLMPDNLGHFGIYGGRYVGETLMPALFELEDAFSRYRDDAAFQQELTALLENYAGRPTPLYPALRLSRMLGGAAIYLKREDLAHTGAHKINNTLGQGLLARYMGKTKLIAETGAGQHGVATATVAALLGMECRIFMGREDIQRQAPNVQRMELLGAQVVSVSSGTGTLKDAMNEAMRYWTGAVTDTFYVIGSVAGPHPYPLMVREFQKIIGIEARRQLLEACGELPNLLIACVGGGSNAMGLFHPFLNDPVEMIGVEAGGIGIETGRHAATLSAGSVGVLHGSKSYVLQDPNGQIIEAHSISAGLDYPGVGPEHAFLKDSGRVHYTSVTDGEAIDAFRTLCRTEGIIPAMESAHALAFAIQEAPRRPPTERIVVNLSGRGDKDLAILAKWNEAASDFEKGGTP</sequence>
<dbReference type="AlphaFoldDB" id="A0A7C4RU51"/>
<evidence type="ECO:0000256" key="7">
    <source>
        <dbReference type="ARBA" id="ARBA00022898"/>
    </source>
</evidence>
<comment type="pathway">
    <text evidence="2 11">Amino-acid biosynthesis; L-tryptophan biosynthesis; L-tryptophan from chorismate: step 5/5.</text>
</comment>
<evidence type="ECO:0000256" key="3">
    <source>
        <dbReference type="ARBA" id="ARBA00009982"/>
    </source>
</evidence>
<evidence type="ECO:0000256" key="2">
    <source>
        <dbReference type="ARBA" id="ARBA00004733"/>
    </source>
</evidence>
<comment type="function">
    <text evidence="11">The beta subunit is responsible for the synthesis of L-tryptophan from indole and L-serine.</text>
</comment>
<proteinExistence type="inferred from homology"/>
<dbReference type="EMBL" id="DSUH01000343">
    <property type="protein sequence ID" value="HGU34121.1"/>
    <property type="molecule type" value="Genomic_DNA"/>
</dbReference>
<organism evidence="13">
    <name type="scientific">Desulfatirhabdium butyrativorans</name>
    <dbReference type="NCBI Taxonomy" id="340467"/>
    <lineage>
        <taxon>Bacteria</taxon>
        <taxon>Pseudomonadati</taxon>
        <taxon>Thermodesulfobacteriota</taxon>
        <taxon>Desulfobacteria</taxon>
        <taxon>Desulfobacterales</taxon>
        <taxon>Desulfatirhabdiaceae</taxon>
        <taxon>Desulfatirhabdium</taxon>
    </lineage>
</organism>
<evidence type="ECO:0000313" key="13">
    <source>
        <dbReference type="EMBL" id="HGU34121.1"/>
    </source>
</evidence>
<dbReference type="PANTHER" id="PTHR48077">
    <property type="entry name" value="TRYPTOPHAN SYNTHASE-RELATED"/>
    <property type="match status" value="1"/>
</dbReference>
<dbReference type="InterPro" id="IPR001926">
    <property type="entry name" value="TrpB-like_PALP"/>
</dbReference>
<dbReference type="InterPro" id="IPR006653">
    <property type="entry name" value="Trp_synth_b_CS"/>
</dbReference>
<dbReference type="Pfam" id="PF00291">
    <property type="entry name" value="PALP"/>
    <property type="match status" value="1"/>
</dbReference>
<feature type="domain" description="Tryptophan synthase beta chain-like PALP" evidence="12">
    <location>
        <begin position="66"/>
        <end position="390"/>
    </location>
</feature>
<reference evidence="13" key="1">
    <citation type="journal article" date="2020" name="mSystems">
        <title>Genome- and Community-Level Interaction Insights into Carbon Utilization and Element Cycling Functions of Hydrothermarchaeota in Hydrothermal Sediment.</title>
        <authorList>
            <person name="Zhou Z."/>
            <person name="Liu Y."/>
            <person name="Xu W."/>
            <person name="Pan J."/>
            <person name="Luo Z.H."/>
            <person name="Li M."/>
        </authorList>
    </citation>
    <scope>NUCLEOTIDE SEQUENCE [LARGE SCALE GENOMIC DNA]</scope>
    <source>
        <strain evidence="13">SpSt-477</strain>
    </source>
</reference>
<keyword evidence="7 11" id="KW-0663">Pyridoxal phosphate</keyword>
<comment type="caution">
    <text evidence="13">The sequence shown here is derived from an EMBL/GenBank/DDBJ whole genome shotgun (WGS) entry which is preliminary data.</text>
</comment>
<dbReference type="PIRSF" id="PIRSF001413">
    <property type="entry name" value="Trp_syn_beta"/>
    <property type="match status" value="1"/>
</dbReference>
<evidence type="ECO:0000256" key="6">
    <source>
        <dbReference type="ARBA" id="ARBA00022822"/>
    </source>
</evidence>
<comment type="subunit">
    <text evidence="4 11">Tetramer of two alpha and two beta chains.</text>
</comment>
<comment type="catalytic activity">
    <reaction evidence="10 11">
        <text>(1S,2R)-1-C-(indol-3-yl)glycerol 3-phosphate + L-serine = D-glyceraldehyde 3-phosphate + L-tryptophan + H2O</text>
        <dbReference type="Rhea" id="RHEA:10532"/>
        <dbReference type="ChEBI" id="CHEBI:15377"/>
        <dbReference type="ChEBI" id="CHEBI:33384"/>
        <dbReference type="ChEBI" id="CHEBI:57912"/>
        <dbReference type="ChEBI" id="CHEBI:58866"/>
        <dbReference type="ChEBI" id="CHEBI:59776"/>
        <dbReference type="EC" id="4.2.1.20"/>
    </reaction>
</comment>
<dbReference type="CDD" id="cd06446">
    <property type="entry name" value="Trp-synth_B"/>
    <property type="match status" value="1"/>
</dbReference>
<dbReference type="PROSITE" id="PS00168">
    <property type="entry name" value="TRP_SYNTHASE_BETA"/>
    <property type="match status" value="1"/>
</dbReference>
<dbReference type="GO" id="GO:0004834">
    <property type="term" value="F:tryptophan synthase activity"/>
    <property type="evidence" value="ECO:0007669"/>
    <property type="project" value="UniProtKB-UniRule"/>
</dbReference>
<dbReference type="FunFam" id="3.40.50.1100:FF:000004">
    <property type="entry name" value="Tryptophan synthase beta chain"/>
    <property type="match status" value="1"/>
</dbReference>
<accession>A0A7C4RU51</accession>
<evidence type="ECO:0000256" key="4">
    <source>
        <dbReference type="ARBA" id="ARBA00011270"/>
    </source>
</evidence>
<evidence type="ECO:0000256" key="9">
    <source>
        <dbReference type="ARBA" id="ARBA00023239"/>
    </source>
</evidence>
<name>A0A7C4RU51_9BACT</name>
<evidence type="ECO:0000256" key="10">
    <source>
        <dbReference type="ARBA" id="ARBA00049047"/>
    </source>
</evidence>
<feature type="modified residue" description="N6-(pyridoxal phosphate)lysine" evidence="11">
    <location>
        <position position="101"/>
    </location>
</feature>
<evidence type="ECO:0000256" key="8">
    <source>
        <dbReference type="ARBA" id="ARBA00023141"/>
    </source>
</evidence>
<comment type="cofactor">
    <cofactor evidence="1 11">
        <name>pyridoxal 5'-phosphate</name>
        <dbReference type="ChEBI" id="CHEBI:597326"/>
    </cofactor>
</comment>
<comment type="similarity">
    <text evidence="3 11">Belongs to the TrpB family.</text>
</comment>
<keyword evidence="5 11" id="KW-0028">Amino-acid biosynthesis</keyword>
<evidence type="ECO:0000256" key="1">
    <source>
        <dbReference type="ARBA" id="ARBA00001933"/>
    </source>
</evidence>
<dbReference type="UniPathway" id="UPA00035">
    <property type="reaction ID" value="UER00044"/>
</dbReference>
<dbReference type="GO" id="GO:0005737">
    <property type="term" value="C:cytoplasm"/>
    <property type="evidence" value="ECO:0007669"/>
    <property type="project" value="TreeGrafter"/>
</dbReference>
<dbReference type="SUPFAM" id="SSF53686">
    <property type="entry name" value="Tryptophan synthase beta subunit-like PLP-dependent enzymes"/>
    <property type="match status" value="1"/>
</dbReference>
<dbReference type="FunFam" id="3.40.50.1100:FF:000001">
    <property type="entry name" value="Tryptophan synthase beta chain"/>
    <property type="match status" value="1"/>
</dbReference>
<evidence type="ECO:0000256" key="11">
    <source>
        <dbReference type="HAMAP-Rule" id="MF_00133"/>
    </source>
</evidence>
<keyword evidence="9 11" id="KW-0456">Lyase</keyword>
<evidence type="ECO:0000256" key="5">
    <source>
        <dbReference type="ARBA" id="ARBA00022605"/>
    </source>
</evidence>
<dbReference type="NCBIfam" id="TIGR00263">
    <property type="entry name" value="trpB"/>
    <property type="match status" value="1"/>
</dbReference>
<dbReference type="InterPro" id="IPR023026">
    <property type="entry name" value="Trp_synth_beta/beta-like"/>
</dbReference>
<dbReference type="PANTHER" id="PTHR48077:SF3">
    <property type="entry name" value="TRYPTOPHAN SYNTHASE"/>
    <property type="match status" value="1"/>
</dbReference>
<keyword evidence="6 11" id="KW-0822">Tryptophan biosynthesis</keyword>
<evidence type="ECO:0000259" key="12">
    <source>
        <dbReference type="Pfam" id="PF00291"/>
    </source>
</evidence>
<dbReference type="InterPro" id="IPR036052">
    <property type="entry name" value="TrpB-like_PALP_sf"/>
</dbReference>
<dbReference type="Gene3D" id="3.40.50.1100">
    <property type="match status" value="2"/>
</dbReference>